<protein>
    <submittedName>
        <fullName evidence="1">Uncharacterized protein</fullName>
    </submittedName>
</protein>
<accession>A0AA95SJB6</accession>
<keyword evidence="2" id="KW-1185">Reference proteome</keyword>
<evidence type="ECO:0000313" key="2">
    <source>
        <dbReference type="Proteomes" id="UP001178288"/>
    </source>
</evidence>
<proteinExistence type="predicted"/>
<dbReference type="EMBL" id="CP126114">
    <property type="protein sequence ID" value="WHY88556.1"/>
    <property type="molecule type" value="Genomic_DNA"/>
</dbReference>
<reference evidence="1" key="1">
    <citation type="submission" date="2023-05" db="EMBL/GenBank/DDBJ databases">
        <title>Comparative genomics of Bacillaceae isolates and their secondary metabolite potential.</title>
        <authorList>
            <person name="Song L."/>
            <person name="Nielsen L.J."/>
            <person name="Mohite O."/>
            <person name="Xu X."/>
            <person name="Weber T."/>
            <person name="Kovacs A.T."/>
        </authorList>
    </citation>
    <scope>NUCLEOTIDE SEQUENCE</scope>
    <source>
        <strain evidence="1">XLM17</strain>
    </source>
</reference>
<dbReference type="KEGG" id="nnv:QNH39_12235"/>
<name>A0AA95SJB6_9BACI</name>
<dbReference type="Proteomes" id="UP001178288">
    <property type="component" value="Chromosome"/>
</dbReference>
<evidence type="ECO:0000313" key="1">
    <source>
        <dbReference type="EMBL" id="WHY88556.1"/>
    </source>
</evidence>
<gene>
    <name evidence="1" type="ORF">QNH39_12235</name>
</gene>
<dbReference type="AlphaFoldDB" id="A0AA95SJB6"/>
<sequence length="44" mass="5187">MELAQITTLDFSFEVILADLVANISVEDTYKWWHLVIRKQHNTP</sequence>
<dbReference type="RefSeq" id="WP_268874916.1">
    <property type="nucleotide sequence ID" value="NZ_CP126114.1"/>
</dbReference>
<organism evidence="1 2">
    <name type="scientific">Neobacillus novalis</name>
    <dbReference type="NCBI Taxonomy" id="220687"/>
    <lineage>
        <taxon>Bacteria</taxon>
        <taxon>Bacillati</taxon>
        <taxon>Bacillota</taxon>
        <taxon>Bacilli</taxon>
        <taxon>Bacillales</taxon>
        <taxon>Bacillaceae</taxon>
        <taxon>Neobacillus</taxon>
    </lineage>
</organism>